<dbReference type="InterPro" id="IPR036941">
    <property type="entry name" value="Rcpt_L-dom_sf"/>
</dbReference>
<evidence type="ECO:0000313" key="2">
    <source>
        <dbReference type="Proteomes" id="UP000663860"/>
    </source>
</evidence>
<dbReference type="Gene3D" id="3.80.20.20">
    <property type="entry name" value="Receptor L-domain"/>
    <property type="match status" value="1"/>
</dbReference>
<dbReference type="EMBL" id="CAJNOE010000138">
    <property type="protein sequence ID" value="CAF0966007.1"/>
    <property type="molecule type" value="Genomic_DNA"/>
</dbReference>
<protein>
    <recommendedName>
        <fullName evidence="3">B30.2/SPRY domain-containing protein</fullName>
    </recommendedName>
</protein>
<evidence type="ECO:0000313" key="1">
    <source>
        <dbReference type="EMBL" id="CAF0966007.1"/>
    </source>
</evidence>
<dbReference type="InterPro" id="IPR043136">
    <property type="entry name" value="B30.2/SPRY_sf"/>
</dbReference>
<organism evidence="1 2">
    <name type="scientific">Adineta steineri</name>
    <dbReference type="NCBI Taxonomy" id="433720"/>
    <lineage>
        <taxon>Eukaryota</taxon>
        <taxon>Metazoa</taxon>
        <taxon>Spiralia</taxon>
        <taxon>Gnathifera</taxon>
        <taxon>Rotifera</taxon>
        <taxon>Eurotatoria</taxon>
        <taxon>Bdelloidea</taxon>
        <taxon>Adinetida</taxon>
        <taxon>Adinetidae</taxon>
        <taxon>Adineta</taxon>
    </lineage>
</organism>
<comment type="caution">
    <text evidence="1">The sequence shown here is derived from an EMBL/GenBank/DDBJ whole genome shotgun (WGS) entry which is preliminary data.</text>
</comment>
<dbReference type="AlphaFoldDB" id="A0A814E9A9"/>
<accession>A0A814E9A9</accession>
<name>A0A814E9A9_9BILA</name>
<gene>
    <name evidence="1" type="ORF">IZO911_LOCUS15774</name>
</gene>
<dbReference type="SUPFAM" id="SSF52058">
    <property type="entry name" value="L domain-like"/>
    <property type="match status" value="1"/>
</dbReference>
<proteinExistence type="predicted"/>
<dbReference type="Proteomes" id="UP000663860">
    <property type="component" value="Unassembled WGS sequence"/>
</dbReference>
<dbReference type="Gene3D" id="2.60.120.920">
    <property type="match status" value="1"/>
</dbReference>
<sequence length="444" mass="51123">MFSRLHHIGITTNATITIEENEFLTELWPLSQPPPIIQGSLNIVRNARLCLKQIVDFVNYTMTHEKELQVTPNTMNEYANGYLASCESNFLRITIDRIRSLTARVNVAVPKELFFRSSGKAEHLRRPFLSVYYKPTRTKNETHFDAIQSHKWLRLVEKVNYNLAPHGGSFTMSVELTLLFGDEWYAVYASITSNVNTVGLFSPIAYFRTLQRQPESVVNLREVTLPLQVTLVEDEWSIIKLIKIKHNDTEKNIPVSISQDRFSKVIGGVTLDNDGLLAKHTSNDWNYEYVLGEQHYSEGRHTILFKIEQSGIPYNIFFGCISSEAIQKRISINSQFTVGWFGFNQTYQHGIRNGNPTSHGYNSNTIATNDVLYMTFDCDKKQIELFHEDTNKRHILTVNTDKAPLPWQLLMMLTDKDDCVRILSPHKLHSMNKIQMDSSIERKT</sequence>
<reference evidence="1" key="1">
    <citation type="submission" date="2021-02" db="EMBL/GenBank/DDBJ databases">
        <authorList>
            <person name="Nowell W R."/>
        </authorList>
    </citation>
    <scope>NUCLEOTIDE SEQUENCE</scope>
</reference>
<evidence type="ECO:0008006" key="3">
    <source>
        <dbReference type="Google" id="ProtNLM"/>
    </source>
</evidence>